<comment type="caution">
    <text evidence="4">The sequence shown here is derived from an EMBL/GenBank/DDBJ whole genome shotgun (WGS) entry which is preliminary data.</text>
</comment>
<evidence type="ECO:0000256" key="1">
    <source>
        <dbReference type="ARBA" id="ARBA00022946"/>
    </source>
</evidence>
<dbReference type="PANTHER" id="PTHR22602">
    <property type="entry name" value="TRANSFERASE CAF17, MITOCHONDRIAL-RELATED"/>
    <property type="match status" value="1"/>
</dbReference>
<dbReference type="InterPro" id="IPR006222">
    <property type="entry name" value="GCVT_N"/>
</dbReference>
<dbReference type="GO" id="GO:0016226">
    <property type="term" value="P:iron-sulfur cluster assembly"/>
    <property type="evidence" value="ECO:0007669"/>
    <property type="project" value="TreeGrafter"/>
</dbReference>
<dbReference type="Proteomes" id="UP000655208">
    <property type="component" value="Unassembled WGS sequence"/>
</dbReference>
<dbReference type="EMBL" id="BMNA01000006">
    <property type="protein sequence ID" value="GGM09147.1"/>
    <property type="molecule type" value="Genomic_DNA"/>
</dbReference>
<dbReference type="Pfam" id="PF01571">
    <property type="entry name" value="GCV_T"/>
    <property type="match status" value="1"/>
</dbReference>
<gene>
    <name evidence="4" type="ORF">GCM10011594_31320</name>
</gene>
<dbReference type="PANTHER" id="PTHR22602:SF0">
    <property type="entry name" value="TRANSFERASE CAF17, MITOCHONDRIAL-RELATED"/>
    <property type="match status" value="1"/>
</dbReference>
<feature type="domain" description="GCVT N-terminal" evidence="2">
    <location>
        <begin position="36"/>
        <end position="157"/>
    </location>
</feature>
<dbReference type="InterPro" id="IPR045179">
    <property type="entry name" value="YgfZ/GcvT"/>
</dbReference>
<proteinExistence type="predicted"/>
<dbReference type="InterPro" id="IPR057460">
    <property type="entry name" value="CAF17_C"/>
</dbReference>
<organism evidence="4 5">
    <name type="scientific">Nakamurella endophytica</name>
    <dbReference type="NCBI Taxonomy" id="1748367"/>
    <lineage>
        <taxon>Bacteria</taxon>
        <taxon>Bacillati</taxon>
        <taxon>Actinomycetota</taxon>
        <taxon>Actinomycetes</taxon>
        <taxon>Nakamurellales</taxon>
        <taxon>Nakamurellaceae</taxon>
        <taxon>Nakamurella</taxon>
    </lineage>
</organism>
<evidence type="ECO:0000313" key="5">
    <source>
        <dbReference type="Proteomes" id="UP000655208"/>
    </source>
</evidence>
<reference evidence="4" key="2">
    <citation type="submission" date="2020-09" db="EMBL/GenBank/DDBJ databases">
        <authorList>
            <person name="Sun Q."/>
            <person name="Zhou Y."/>
        </authorList>
    </citation>
    <scope>NUCLEOTIDE SEQUENCE</scope>
    <source>
        <strain evidence="4">CGMCC 4.7308</strain>
    </source>
</reference>
<sequence>MTGSDVPPTSPLLGLPGAVAADRPDAGVAWHYGDPMREQRAAEERAALVDLSHRGLVRITGPDRLRWLHTLASQELGELPDGGTTQALLLSPQGHVLHHLGVTDLDGTTWLDTEAATVPALLDHLQRMVFWSDVQVHPAGAEWAQLRVVGPEAASVAVAAGLVEQAPATGTAVALAGGGTARGPVGREAGAVDLLVPRAELGAVATRLLSAGARAAGSWAWSAVRAAARIPRWGVDTDDRTIPNELSWLDDAVHLHKGCYPGQETVARVLNVGRPPRRLVLLHLDGSVDRLPETGSTVLSAEGRPVGRVGTVAQHHELGPVALALVKRGVAAGAPLLADGVDAAVDPDDDAAEVATPLSAVDRRQWADLRRR</sequence>
<name>A0A917WJP9_9ACTN</name>
<dbReference type="AlphaFoldDB" id="A0A917WJP9"/>
<dbReference type="RefSeq" id="WP_229674491.1">
    <property type="nucleotide sequence ID" value="NZ_BMNA01000006.1"/>
</dbReference>
<accession>A0A917WJP9</accession>
<dbReference type="InterPro" id="IPR017703">
    <property type="entry name" value="YgfZ/GCV_T_CS"/>
</dbReference>
<feature type="domain" description="CAF17 C-terminal" evidence="3">
    <location>
        <begin position="277"/>
        <end position="346"/>
    </location>
</feature>
<evidence type="ECO:0000259" key="3">
    <source>
        <dbReference type="Pfam" id="PF25455"/>
    </source>
</evidence>
<evidence type="ECO:0000259" key="2">
    <source>
        <dbReference type="Pfam" id="PF01571"/>
    </source>
</evidence>
<dbReference type="Pfam" id="PF25455">
    <property type="entry name" value="Beta-barrel_CAF17_C"/>
    <property type="match status" value="1"/>
</dbReference>
<dbReference type="NCBIfam" id="TIGR03317">
    <property type="entry name" value="ygfZ_signature"/>
    <property type="match status" value="1"/>
</dbReference>
<keyword evidence="5" id="KW-1185">Reference proteome</keyword>
<evidence type="ECO:0000313" key="4">
    <source>
        <dbReference type="EMBL" id="GGM09147.1"/>
    </source>
</evidence>
<reference evidence="4" key="1">
    <citation type="journal article" date="2014" name="Int. J. Syst. Evol. Microbiol.">
        <title>Complete genome sequence of Corynebacterium casei LMG S-19264T (=DSM 44701T), isolated from a smear-ripened cheese.</title>
        <authorList>
            <consortium name="US DOE Joint Genome Institute (JGI-PGF)"/>
            <person name="Walter F."/>
            <person name="Albersmeier A."/>
            <person name="Kalinowski J."/>
            <person name="Ruckert C."/>
        </authorList>
    </citation>
    <scope>NUCLEOTIDE SEQUENCE</scope>
    <source>
        <strain evidence="4">CGMCC 4.7308</strain>
    </source>
</reference>
<dbReference type="PIRSF" id="PIRSF006487">
    <property type="entry name" value="GcvT"/>
    <property type="match status" value="1"/>
</dbReference>
<dbReference type="InterPro" id="IPR027266">
    <property type="entry name" value="TrmE/GcvT-like"/>
</dbReference>
<protein>
    <submittedName>
        <fullName evidence="4">Glycine cleavage system protein T</fullName>
    </submittedName>
</protein>
<dbReference type="SUPFAM" id="SSF103025">
    <property type="entry name" value="Folate-binding domain"/>
    <property type="match status" value="1"/>
</dbReference>
<dbReference type="Gene3D" id="3.30.1360.120">
    <property type="entry name" value="Probable tRNA modification gtpase trme, domain 1"/>
    <property type="match status" value="1"/>
</dbReference>
<keyword evidence="1" id="KW-0809">Transit peptide</keyword>